<dbReference type="RefSeq" id="WP_095620900.1">
    <property type="nucleotide sequence ID" value="NZ_NSKB01000004.1"/>
</dbReference>
<dbReference type="Gene3D" id="3.40.190.10">
    <property type="entry name" value="Periplasmic binding protein-like II"/>
    <property type="match status" value="1"/>
</dbReference>
<dbReference type="OrthoDB" id="9780943at2"/>
<reference evidence="3 4" key="1">
    <citation type="submission" date="2017-08" db="EMBL/GenBank/DDBJ databases">
        <title>Halomonas alkalisoli sp. nov., isolated from saline alkaline soil.</title>
        <authorList>
            <person name="Wang D."/>
            <person name="Zhang G."/>
        </authorList>
    </citation>
    <scope>NUCLEOTIDE SEQUENCE [LARGE SCALE GENOMIC DNA]</scope>
    <source>
        <strain evidence="3 4">WRN001</strain>
    </source>
</reference>
<keyword evidence="4" id="KW-1185">Reference proteome</keyword>
<feature type="chain" id="PRO_5013240063" evidence="2">
    <location>
        <begin position="26"/>
        <end position="322"/>
    </location>
</feature>
<evidence type="ECO:0000313" key="3">
    <source>
        <dbReference type="EMBL" id="PAU76506.1"/>
    </source>
</evidence>
<dbReference type="EMBL" id="NSKB01000004">
    <property type="protein sequence ID" value="PAU76506.1"/>
    <property type="molecule type" value="Genomic_DNA"/>
</dbReference>
<dbReference type="Gene3D" id="3.40.190.150">
    <property type="entry name" value="Bordetella uptake gene, domain 1"/>
    <property type="match status" value="1"/>
</dbReference>
<dbReference type="Pfam" id="PF03401">
    <property type="entry name" value="TctC"/>
    <property type="match status" value="1"/>
</dbReference>
<evidence type="ECO:0000313" key="4">
    <source>
        <dbReference type="Proteomes" id="UP000217771"/>
    </source>
</evidence>
<proteinExistence type="inferred from homology"/>
<feature type="signal peptide" evidence="2">
    <location>
        <begin position="1"/>
        <end position="25"/>
    </location>
</feature>
<evidence type="ECO:0000256" key="2">
    <source>
        <dbReference type="SAM" id="SignalP"/>
    </source>
</evidence>
<comment type="caution">
    <text evidence="3">The sequence shown here is derived from an EMBL/GenBank/DDBJ whole genome shotgun (WGS) entry which is preliminary data.</text>
</comment>
<sequence>MPRITLTKTLLAGAMAAGFAVSAQADYPSANIEMVVGYSAGGGSDVLARSLAPHIEEALGEGTRIAVINRPGGGGEIGFTAVADANPDGYTIGIINVPSILNPMIERSPSYDLDSFQLLANVVTEPGAVVVPANSPHNSLEEWMAHVEANPGSVSVGNSGGGGAMHTALIRFLRASDLSVNHIPFAGGAPSRAALLGSHVDASVMGISEAGPLHNDGELKILGVMAAERIDLVPDVPTMGEVGTEIVAGSYRGLMAPAGLPDEVRDALVDAVAQAVQSDAFLASADDRLLLVDYMAPDEYAALIDETYTEMSAIWDEDPWAE</sequence>
<protein>
    <submittedName>
        <fullName evidence="3">3-phosphoglycerate dehydrogenase</fullName>
    </submittedName>
</protein>
<dbReference type="AlphaFoldDB" id="A0A2A2ETP8"/>
<evidence type="ECO:0000256" key="1">
    <source>
        <dbReference type="ARBA" id="ARBA00006987"/>
    </source>
</evidence>
<comment type="similarity">
    <text evidence="1">Belongs to the UPF0065 (bug) family.</text>
</comment>
<name>A0A2A2ETP8_9GAMM</name>
<accession>A0A2A2ETP8</accession>
<dbReference type="PIRSF" id="PIRSF017082">
    <property type="entry name" value="YflP"/>
    <property type="match status" value="1"/>
</dbReference>
<gene>
    <name evidence="3" type="ORF">CK498_10880</name>
</gene>
<organism evidence="3 4">
    <name type="scientific">Halomonas salipaludis</name>
    <dbReference type="NCBI Taxonomy" id="2032625"/>
    <lineage>
        <taxon>Bacteria</taxon>
        <taxon>Pseudomonadati</taxon>
        <taxon>Pseudomonadota</taxon>
        <taxon>Gammaproteobacteria</taxon>
        <taxon>Oceanospirillales</taxon>
        <taxon>Halomonadaceae</taxon>
        <taxon>Halomonas</taxon>
    </lineage>
</organism>
<dbReference type="InterPro" id="IPR005064">
    <property type="entry name" value="BUG"/>
</dbReference>
<dbReference type="PANTHER" id="PTHR42928:SF5">
    <property type="entry name" value="BLR1237 PROTEIN"/>
    <property type="match status" value="1"/>
</dbReference>
<keyword evidence="2" id="KW-0732">Signal</keyword>
<dbReference type="CDD" id="cd07012">
    <property type="entry name" value="PBP2_Bug_TTT"/>
    <property type="match status" value="1"/>
</dbReference>
<dbReference type="InterPro" id="IPR042100">
    <property type="entry name" value="Bug_dom1"/>
</dbReference>
<dbReference type="SUPFAM" id="SSF53850">
    <property type="entry name" value="Periplasmic binding protein-like II"/>
    <property type="match status" value="1"/>
</dbReference>
<dbReference type="PANTHER" id="PTHR42928">
    <property type="entry name" value="TRICARBOXYLATE-BINDING PROTEIN"/>
    <property type="match status" value="1"/>
</dbReference>
<dbReference type="Proteomes" id="UP000217771">
    <property type="component" value="Unassembled WGS sequence"/>
</dbReference>